<organism evidence="1 2">
    <name type="scientific">Terrimonas rubra</name>
    <dbReference type="NCBI Taxonomy" id="1035890"/>
    <lineage>
        <taxon>Bacteria</taxon>
        <taxon>Pseudomonadati</taxon>
        <taxon>Bacteroidota</taxon>
        <taxon>Chitinophagia</taxon>
        <taxon>Chitinophagales</taxon>
        <taxon>Chitinophagaceae</taxon>
        <taxon>Terrimonas</taxon>
    </lineage>
</organism>
<proteinExistence type="predicted"/>
<protein>
    <recommendedName>
        <fullName evidence="3">DUF4082 domain-containing protein</fullName>
    </recommendedName>
</protein>
<reference evidence="2" key="1">
    <citation type="journal article" date="2019" name="Int. J. Syst. Evol. Microbiol.">
        <title>The Global Catalogue of Microorganisms (GCM) 10K type strain sequencing project: providing services to taxonomists for standard genome sequencing and annotation.</title>
        <authorList>
            <consortium name="The Broad Institute Genomics Platform"/>
            <consortium name="The Broad Institute Genome Sequencing Center for Infectious Disease"/>
            <person name="Wu L."/>
            <person name="Ma J."/>
        </authorList>
    </citation>
    <scope>NUCLEOTIDE SEQUENCE [LARGE SCALE GENOMIC DNA]</scope>
    <source>
        <strain evidence="2">KCTC 23299</strain>
    </source>
</reference>
<gene>
    <name evidence="1" type="ORF">ACFS6H_10380</name>
</gene>
<evidence type="ECO:0000313" key="1">
    <source>
        <dbReference type="EMBL" id="MFD2920117.1"/>
    </source>
</evidence>
<dbReference type="PROSITE" id="PS51257">
    <property type="entry name" value="PROKAR_LIPOPROTEIN"/>
    <property type="match status" value="1"/>
</dbReference>
<sequence>MKKFIGLALTLVLLAGCSKKDKPEPVVYGEEDPLPGFLARSFYSQETFVWINELGGMAQYGMSFVPLVNGKINSLVIKMPAANDAVKVIFWDKTTRTKVRVETVKVTAANTVITQAITPLPLVKDKEYVITMITDDFYARNKTGNGVGSFPVISGNIKVTGSVSGSATNELFPLGGSSNQYFGDCSFLFQRTE</sequence>
<dbReference type="Proteomes" id="UP001597511">
    <property type="component" value="Unassembled WGS sequence"/>
</dbReference>
<name>A0ABW6A7J9_9BACT</name>
<evidence type="ECO:0000313" key="2">
    <source>
        <dbReference type="Proteomes" id="UP001597511"/>
    </source>
</evidence>
<evidence type="ECO:0008006" key="3">
    <source>
        <dbReference type="Google" id="ProtNLM"/>
    </source>
</evidence>
<comment type="caution">
    <text evidence="1">The sequence shown here is derived from an EMBL/GenBank/DDBJ whole genome shotgun (WGS) entry which is preliminary data.</text>
</comment>
<accession>A0ABW6A7J9</accession>
<keyword evidence="2" id="KW-1185">Reference proteome</keyword>
<dbReference type="RefSeq" id="WP_386098026.1">
    <property type="nucleotide sequence ID" value="NZ_JBHUOZ010000003.1"/>
</dbReference>
<dbReference type="EMBL" id="JBHUOZ010000003">
    <property type="protein sequence ID" value="MFD2920117.1"/>
    <property type="molecule type" value="Genomic_DNA"/>
</dbReference>